<feature type="chain" id="PRO_5024278292" description="galacturonan 1,4-alpha-galacturonidase" evidence="17">
    <location>
        <begin position="20"/>
        <end position="436"/>
    </location>
</feature>
<evidence type="ECO:0000256" key="5">
    <source>
        <dbReference type="ARBA" id="ARBA00022737"/>
    </source>
</evidence>
<dbReference type="EC" id="3.2.1.67" evidence="12"/>
<dbReference type="PANTHER" id="PTHR31736">
    <property type="match status" value="1"/>
</dbReference>
<comment type="catalytic activity">
    <reaction evidence="15">
        <text>[(1-&gt;4)-alpha-D-galacturonosyl](n) + H2O = alpha-D-galacturonate + [(1-&gt;4)-alpha-D-galacturonosyl](n-1)</text>
        <dbReference type="Rhea" id="RHEA:14117"/>
        <dbReference type="Rhea" id="RHEA-COMP:14570"/>
        <dbReference type="Rhea" id="RHEA-COMP:14572"/>
        <dbReference type="ChEBI" id="CHEBI:15377"/>
        <dbReference type="ChEBI" id="CHEBI:58658"/>
        <dbReference type="ChEBI" id="CHEBI:140523"/>
        <dbReference type="EC" id="3.2.1.67"/>
    </reaction>
</comment>
<evidence type="ECO:0000256" key="6">
    <source>
        <dbReference type="ARBA" id="ARBA00022801"/>
    </source>
</evidence>
<name>A0A5N5QFN1_9AGAM</name>
<keyword evidence="7" id="KW-1015">Disulfide bond</keyword>
<evidence type="ECO:0000256" key="10">
    <source>
        <dbReference type="ARBA" id="ARBA00023316"/>
    </source>
</evidence>
<evidence type="ECO:0000256" key="15">
    <source>
        <dbReference type="ARBA" id="ARBA00048766"/>
    </source>
</evidence>
<evidence type="ECO:0000256" key="3">
    <source>
        <dbReference type="ARBA" id="ARBA00022525"/>
    </source>
</evidence>
<proteinExistence type="inferred from homology"/>
<dbReference type="OrthoDB" id="187139at2759"/>
<dbReference type="GO" id="GO:0005576">
    <property type="term" value="C:extracellular region"/>
    <property type="evidence" value="ECO:0007669"/>
    <property type="project" value="UniProtKB-SubCell"/>
</dbReference>
<dbReference type="Gene3D" id="2.160.20.10">
    <property type="entry name" value="Single-stranded right-handed beta-helix, Pectin lyase-like"/>
    <property type="match status" value="1"/>
</dbReference>
<organism evidence="18 19">
    <name type="scientific">Ceratobasidium theobromae</name>
    <dbReference type="NCBI Taxonomy" id="1582974"/>
    <lineage>
        <taxon>Eukaryota</taxon>
        <taxon>Fungi</taxon>
        <taxon>Dikarya</taxon>
        <taxon>Basidiomycota</taxon>
        <taxon>Agaricomycotina</taxon>
        <taxon>Agaricomycetes</taxon>
        <taxon>Cantharellales</taxon>
        <taxon>Ceratobasidiaceae</taxon>
        <taxon>Ceratobasidium</taxon>
    </lineage>
</organism>
<evidence type="ECO:0000256" key="12">
    <source>
        <dbReference type="ARBA" id="ARBA00038933"/>
    </source>
</evidence>
<keyword evidence="10" id="KW-0961">Cell wall biogenesis/degradation</keyword>
<dbReference type="GO" id="GO:0004650">
    <property type="term" value="F:polygalacturonase activity"/>
    <property type="evidence" value="ECO:0007669"/>
    <property type="project" value="InterPro"/>
</dbReference>
<dbReference type="Pfam" id="PF00295">
    <property type="entry name" value="Glyco_hydro_28"/>
    <property type="match status" value="1"/>
</dbReference>
<evidence type="ECO:0000256" key="11">
    <source>
        <dbReference type="ARBA" id="ARBA00037312"/>
    </source>
</evidence>
<keyword evidence="4 17" id="KW-0732">Signal</keyword>
<dbReference type="InterPro" id="IPR011050">
    <property type="entry name" value="Pectin_lyase_fold/virulence"/>
</dbReference>
<evidence type="ECO:0000256" key="4">
    <source>
        <dbReference type="ARBA" id="ARBA00022729"/>
    </source>
</evidence>
<dbReference type="AlphaFoldDB" id="A0A5N5QFN1"/>
<dbReference type="GO" id="GO:0071555">
    <property type="term" value="P:cell wall organization"/>
    <property type="evidence" value="ECO:0007669"/>
    <property type="project" value="UniProtKB-KW"/>
</dbReference>
<evidence type="ECO:0000256" key="8">
    <source>
        <dbReference type="ARBA" id="ARBA00023180"/>
    </source>
</evidence>
<keyword evidence="3" id="KW-0964">Secreted</keyword>
<keyword evidence="19" id="KW-1185">Reference proteome</keyword>
<evidence type="ECO:0000256" key="14">
    <source>
        <dbReference type="ARBA" id="ARBA00042262"/>
    </source>
</evidence>
<accession>A0A5N5QFN1</accession>
<protein>
    <recommendedName>
        <fullName evidence="12">galacturonan 1,4-alpha-galacturonidase</fullName>
        <ecNumber evidence="12">3.2.1.67</ecNumber>
    </recommendedName>
    <alternativeName>
        <fullName evidence="13">Galacturan 1,4-alpha-galacturonidase C</fullName>
    </alternativeName>
    <alternativeName>
        <fullName evidence="14">Poly(1,4-alpha-D-galacturonide)galacturonohydrolase C</fullName>
    </alternativeName>
</protein>
<dbReference type="EMBL" id="SSOP01000170">
    <property type="protein sequence ID" value="KAB5590429.1"/>
    <property type="molecule type" value="Genomic_DNA"/>
</dbReference>
<sequence>MVGKASVVIAVALSAVAAAAPSKKTCVVKHTKNADDTPSILDAFSKCKKDGNVVFSKGVTYNAWTPFAVFDLSNVIVNIDGNIDLPKQVSVIQQKISATANPASTYATPWIYFQGDHVQLIGSKSMSGGRFNGYGQQWWGNGIRTLRPQLATFNVTNGYITRLKVIKPVAWGWNIPGRNILIENHFVDAKPDNSTRDSTISFPFNTDGFNLSGQNITLDGYWGENGDDCVSVVNGARNIVAKNGYCGFSSHGLSIGSLGRNGAQHTVANVLFDKWTMEGAVYGARFKSWTGGNGFAENVTWSNIRTLNVSTAAFVTQNYYDQDKGPRPDNTNKTSTRITNLSFINFEGYLGPNWTDGTCISTPCWNYVQGGDSTQSIILDLYNGTATGLKFRNFKVHPFKQGYDKTTVICDPSTLHPDDIKVLGFKCVRGPYQPTA</sequence>
<dbReference type="PANTHER" id="PTHR31736:SF11">
    <property type="entry name" value="EXOPOLYGALACTURONASE C-RELATED"/>
    <property type="match status" value="1"/>
</dbReference>
<dbReference type="InterPro" id="IPR000743">
    <property type="entry name" value="Glyco_hydro_28"/>
</dbReference>
<comment type="similarity">
    <text evidence="2 16">Belongs to the glycosyl hydrolase 28 family.</text>
</comment>
<evidence type="ECO:0000313" key="18">
    <source>
        <dbReference type="EMBL" id="KAB5590429.1"/>
    </source>
</evidence>
<gene>
    <name evidence="18" type="ORF">CTheo_6121</name>
</gene>
<reference evidence="18 19" key="1">
    <citation type="journal article" date="2019" name="Fungal Biol. Biotechnol.">
        <title>Draft genome sequence of fastidious pathogen Ceratobasidium theobromae, which causes vascular-streak dieback in Theobroma cacao.</title>
        <authorList>
            <person name="Ali S.S."/>
            <person name="Asman A."/>
            <person name="Shao J."/>
            <person name="Firmansyah A.P."/>
            <person name="Susilo A.W."/>
            <person name="Rosmana A."/>
            <person name="McMahon P."/>
            <person name="Junaid M."/>
            <person name="Guest D."/>
            <person name="Kheng T.Y."/>
            <person name="Meinhardt L.W."/>
            <person name="Bailey B.A."/>
        </authorList>
    </citation>
    <scope>NUCLEOTIDE SEQUENCE [LARGE SCALE GENOMIC DNA]</scope>
    <source>
        <strain evidence="18 19">CT2</strain>
    </source>
</reference>
<evidence type="ECO:0000256" key="2">
    <source>
        <dbReference type="ARBA" id="ARBA00008834"/>
    </source>
</evidence>
<keyword evidence="9 16" id="KW-0326">Glycosidase</keyword>
<dbReference type="Proteomes" id="UP000383932">
    <property type="component" value="Unassembled WGS sequence"/>
</dbReference>
<keyword evidence="6 16" id="KW-0378">Hydrolase</keyword>
<keyword evidence="5" id="KW-0677">Repeat</keyword>
<comment type="subcellular location">
    <subcellularLocation>
        <location evidence="1">Secreted</location>
    </subcellularLocation>
</comment>
<evidence type="ECO:0000313" key="19">
    <source>
        <dbReference type="Proteomes" id="UP000383932"/>
    </source>
</evidence>
<feature type="signal peptide" evidence="17">
    <location>
        <begin position="1"/>
        <end position="19"/>
    </location>
</feature>
<dbReference type="SUPFAM" id="SSF51126">
    <property type="entry name" value="Pectin lyase-like"/>
    <property type="match status" value="1"/>
</dbReference>
<evidence type="ECO:0000256" key="16">
    <source>
        <dbReference type="RuleBase" id="RU361169"/>
    </source>
</evidence>
<dbReference type="GO" id="GO:0005975">
    <property type="term" value="P:carbohydrate metabolic process"/>
    <property type="evidence" value="ECO:0007669"/>
    <property type="project" value="InterPro"/>
</dbReference>
<evidence type="ECO:0000256" key="17">
    <source>
        <dbReference type="SAM" id="SignalP"/>
    </source>
</evidence>
<evidence type="ECO:0000256" key="13">
    <source>
        <dbReference type="ARBA" id="ARBA00041474"/>
    </source>
</evidence>
<comment type="caution">
    <text evidence="18">The sequence shown here is derived from an EMBL/GenBank/DDBJ whole genome shotgun (WGS) entry which is preliminary data.</text>
</comment>
<dbReference type="InterPro" id="IPR012334">
    <property type="entry name" value="Pectin_lyas_fold"/>
</dbReference>
<evidence type="ECO:0000256" key="1">
    <source>
        <dbReference type="ARBA" id="ARBA00004613"/>
    </source>
</evidence>
<evidence type="ECO:0000256" key="7">
    <source>
        <dbReference type="ARBA" id="ARBA00023157"/>
    </source>
</evidence>
<dbReference type="GO" id="GO:0047911">
    <property type="term" value="F:galacturan 1,4-alpha-galacturonidase activity"/>
    <property type="evidence" value="ECO:0007669"/>
    <property type="project" value="UniProtKB-EC"/>
</dbReference>
<keyword evidence="8" id="KW-0325">Glycoprotein</keyword>
<evidence type="ECO:0000256" key="9">
    <source>
        <dbReference type="ARBA" id="ARBA00023295"/>
    </source>
</evidence>
<comment type="function">
    <text evidence="11">Specific in hydrolyzing the terminal glycosidic bond of polygalacturonic acid and oligogalacturonates.</text>
</comment>